<evidence type="ECO:0000313" key="2">
    <source>
        <dbReference type="Proteomes" id="UP000008383"/>
    </source>
</evidence>
<name>D4DAQ6_TRIVH</name>
<keyword evidence="2" id="KW-1185">Reference proteome</keyword>
<organism evidence="1 2">
    <name type="scientific">Trichophyton verrucosum (strain HKI 0517)</name>
    <dbReference type="NCBI Taxonomy" id="663202"/>
    <lineage>
        <taxon>Eukaryota</taxon>
        <taxon>Fungi</taxon>
        <taxon>Dikarya</taxon>
        <taxon>Ascomycota</taxon>
        <taxon>Pezizomycotina</taxon>
        <taxon>Eurotiomycetes</taxon>
        <taxon>Eurotiomycetidae</taxon>
        <taxon>Onygenales</taxon>
        <taxon>Arthrodermataceae</taxon>
        <taxon>Trichophyton</taxon>
    </lineage>
</organism>
<evidence type="ECO:0000313" key="1">
    <source>
        <dbReference type="EMBL" id="EFE41075.1"/>
    </source>
</evidence>
<dbReference type="RefSeq" id="XP_003021693.1">
    <property type="nucleotide sequence ID" value="XM_003021647.1"/>
</dbReference>
<reference evidence="2" key="1">
    <citation type="journal article" date="2011" name="Genome Biol.">
        <title>Comparative and functional genomics provide insights into the pathogenicity of dermatophytic fungi.</title>
        <authorList>
            <person name="Burmester A."/>
            <person name="Shelest E."/>
            <person name="Gloeckner G."/>
            <person name="Heddergott C."/>
            <person name="Schindler S."/>
            <person name="Staib P."/>
            <person name="Heidel A."/>
            <person name="Felder M."/>
            <person name="Petzold A."/>
            <person name="Szafranski K."/>
            <person name="Feuermann M."/>
            <person name="Pedruzzi I."/>
            <person name="Priebe S."/>
            <person name="Groth M."/>
            <person name="Winkler R."/>
            <person name="Li W."/>
            <person name="Kniemeyer O."/>
            <person name="Schroeckh V."/>
            <person name="Hertweck C."/>
            <person name="Hube B."/>
            <person name="White T.C."/>
            <person name="Platzer M."/>
            <person name="Guthke R."/>
            <person name="Heitman J."/>
            <person name="Woestemeyer J."/>
            <person name="Zipfel P.F."/>
            <person name="Monod M."/>
            <person name="Brakhage A.A."/>
        </authorList>
    </citation>
    <scope>NUCLEOTIDE SEQUENCE [LARGE SCALE GENOMIC DNA]</scope>
    <source>
        <strain evidence="2">HKI 0517</strain>
    </source>
</reference>
<proteinExistence type="predicted"/>
<evidence type="ECO:0008006" key="3">
    <source>
        <dbReference type="Google" id="ProtNLM"/>
    </source>
</evidence>
<dbReference type="Proteomes" id="UP000008383">
    <property type="component" value="Unassembled WGS sequence"/>
</dbReference>
<protein>
    <recommendedName>
        <fullName evidence="3">Protein kinase domain-containing protein</fullName>
    </recommendedName>
</protein>
<dbReference type="AlphaFoldDB" id="D4DAQ6"/>
<dbReference type="HOGENOM" id="CLU_1038968_0_0_1"/>
<comment type="caution">
    <text evidence="1">The sequence shown here is derived from an EMBL/GenBank/DDBJ whole genome shotgun (WGS) entry which is preliminary data.</text>
</comment>
<dbReference type="EMBL" id="ACYE01000214">
    <property type="protein sequence ID" value="EFE41075.1"/>
    <property type="molecule type" value="Genomic_DNA"/>
</dbReference>
<dbReference type="GeneID" id="9576776"/>
<accession>D4DAQ6</accession>
<sequence>MSDVGAKALSGEWERISNRLLEMKEDMIMSFEGRPCNIVDTENNLVEHLKVSKSEEVEKVESFFNPHPDSTLSGRIQRNQVCDESTEVVTKMEKLEPIAFTKEMDESAGNLGPRTEQSALGSLYYLINYGFELYGDRCIDPDNPREHGFKMASLLQSMIFPELKGDPFIDDIIHKCWHNKYRKVADLAEHTEALLVKESSAAKDTEAGSSEDVTWKKVLCQDLENCGLLEFLCSDEPVKLCFPLGWYIYSETADGPSEVEVWFTFRFL</sequence>
<dbReference type="KEGG" id="tve:TRV_04204"/>
<gene>
    <name evidence="1" type="ORF">TRV_04204</name>
</gene>